<dbReference type="CDD" id="cd07984">
    <property type="entry name" value="LPLAT_LABLAT-like"/>
    <property type="match status" value="1"/>
</dbReference>
<organism evidence="7 8">
    <name type="scientific">Rhabdobacter roseus</name>
    <dbReference type="NCBI Taxonomy" id="1655419"/>
    <lineage>
        <taxon>Bacteria</taxon>
        <taxon>Pseudomonadati</taxon>
        <taxon>Bacteroidota</taxon>
        <taxon>Cytophagia</taxon>
        <taxon>Cytophagales</taxon>
        <taxon>Cytophagaceae</taxon>
        <taxon>Rhabdobacter</taxon>
    </lineage>
</organism>
<sequence>MKNLTTRFLLFLFTVLSRQSWRTLYRLSDLLKYLIFDLVGYRKDVVLVNLRNSFPEKEEAEIQKIARDYSRNLTDLVVEAVKLRSITREEVNQRFTYDPRVFEHYYAQNKNLVLVLGHLGNWELANLFASLNFPHQVVVVYHRLANDTFEDWFYKIRTQFGSELVPMNEAYQKAGVPRQRPFMFLLVNDQSPRPDKAYWTTFLNQDTGVFRGVERIARQLDAPVLYGVIGRDENRRGHYTIGVRLITENPKEIPNNGILERQIKLLEADIRRQPANWLWSHKRWKHPRPAQLQPDQVLEVNFDCEKAD</sequence>
<proteinExistence type="predicted"/>
<comment type="caution">
    <text evidence="7">The sequence shown here is derived from an EMBL/GenBank/DDBJ whole genome shotgun (WGS) entry which is preliminary data.</text>
</comment>
<evidence type="ECO:0000313" key="7">
    <source>
        <dbReference type="EMBL" id="MBB5285860.1"/>
    </source>
</evidence>
<evidence type="ECO:0000256" key="5">
    <source>
        <dbReference type="ARBA" id="ARBA00023136"/>
    </source>
</evidence>
<keyword evidence="2" id="KW-1003">Cell membrane</keyword>
<dbReference type="PANTHER" id="PTHR30606:SF10">
    <property type="entry name" value="PHOSPHATIDYLINOSITOL MANNOSIDE ACYLTRANSFERASE"/>
    <property type="match status" value="1"/>
</dbReference>
<keyword evidence="4 7" id="KW-0808">Transferase</keyword>
<keyword evidence="3" id="KW-0997">Cell inner membrane</keyword>
<accession>A0A840U161</accession>
<evidence type="ECO:0000256" key="6">
    <source>
        <dbReference type="ARBA" id="ARBA00023315"/>
    </source>
</evidence>
<dbReference type="GO" id="GO:0005886">
    <property type="term" value="C:plasma membrane"/>
    <property type="evidence" value="ECO:0007669"/>
    <property type="project" value="UniProtKB-SubCell"/>
</dbReference>
<dbReference type="AlphaFoldDB" id="A0A840U161"/>
<dbReference type="InterPro" id="IPR004960">
    <property type="entry name" value="LipA_acyltrans"/>
</dbReference>
<gene>
    <name evidence="7" type="ORF">HNQ92_004020</name>
</gene>
<evidence type="ECO:0000256" key="1">
    <source>
        <dbReference type="ARBA" id="ARBA00004533"/>
    </source>
</evidence>
<reference evidence="7 8" key="1">
    <citation type="submission" date="2020-08" db="EMBL/GenBank/DDBJ databases">
        <title>Genomic Encyclopedia of Type Strains, Phase IV (KMG-IV): sequencing the most valuable type-strain genomes for metagenomic binning, comparative biology and taxonomic classification.</title>
        <authorList>
            <person name="Goeker M."/>
        </authorList>
    </citation>
    <scope>NUCLEOTIDE SEQUENCE [LARGE SCALE GENOMIC DNA]</scope>
    <source>
        <strain evidence="7 8">DSM 105074</strain>
    </source>
</reference>
<keyword evidence="6 7" id="KW-0012">Acyltransferase</keyword>
<keyword evidence="5" id="KW-0472">Membrane</keyword>
<evidence type="ECO:0000313" key="8">
    <source>
        <dbReference type="Proteomes" id="UP000557307"/>
    </source>
</evidence>
<dbReference type="EMBL" id="JACHGF010000007">
    <property type="protein sequence ID" value="MBB5285860.1"/>
    <property type="molecule type" value="Genomic_DNA"/>
</dbReference>
<evidence type="ECO:0000256" key="2">
    <source>
        <dbReference type="ARBA" id="ARBA00022475"/>
    </source>
</evidence>
<protein>
    <submittedName>
        <fullName evidence="7">KDO2-lipid IV(A) lauroyltransferase</fullName>
        <ecNumber evidence="7">2.3.1.241</ecNumber>
    </submittedName>
</protein>
<evidence type="ECO:0000256" key="3">
    <source>
        <dbReference type="ARBA" id="ARBA00022519"/>
    </source>
</evidence>
<dbReference type="Proteomes" id="UP000557307">
    <property type="component" value="Unassembled WGS sequence"/>
</dbReference>
<keyword evidence="8" id="KW-1185">Reference proteome</keyword>
<dbReference type="GO" id="GO:0009247">
    <property type="term" value="P:glycolipid biosynthetic process"/>
    <property type="evidence" value="ECO:0007669"/>
    <property type="project" value="UniProtKB-ARBA"/>
</dbReference>
<dbReference type="GO" id="GO:0008913">
    <property type="term" value="F:Kdo2-lipid IVA acyltransferase activity"/>
    <property type="evidence" value="ECO:0007669"/>
    <property type="project" value="UniProtKB-EC"/>
</dbReference>
<name>A0A840U161_9BACT</name>
<dbReference type="PANTHER" id="PTHR30606">
    <property type="entry name" value="LIPID A BIOSYNTHESIS LAUROYL ACYLTRANSFERASE"/>
    <property type="match status" value="1"/>
</dbReference>
<evidence type="ECO:0000256" key="4">
    <source>
        <dbReference type="ARBA" id="ARBA00022679"/>
    </source>
</evidence>
<comment type="subcellular location">
    <subcellularLocation>
        <location evidence="1">Cell inner membrane</location>
    </subcellularLocation>
</comment>
<dbReference type="EC" id="2.3.1.241" evidence="7"/>
<dbReference type="Pfam" id="PF03279">
    <property type="entry name" value="Lip_A_acyltrans"/>
    <property type="match status" value="1"/>
</dbReference>